<sequence length="238" mass="25697">MESLVRPACWANVVVLQSLVVAGSFDVIFLKAVVSDFGLALQTNGRSWLAVCEALPCGALCEGMYCLELFVSIPSCWFGVKNAWEGCYGVPFHAPEGDLVPTSVIAKAYSSLSVLLAVALADRDAYQFSATGALLDMALPLVLCASGAFVFAYFWVAKFTASSPGQLNSGFLEYWFVAKLSKKMLMFSWHRWGLIIWGWTEILGADIIFGWLMLSPAAGLLCSVQVEDAESGLEACCG</sequence>
<keyword evidence="3" id="KW-1185">Reference proteome</keyword>
<dbReference type="AlphaFoldDB" id="A0AAD3S7W3"/>
<accession>A0AAD3S7W3</accession>
<feature type="transmembrane region" description="Helical" evidence="1">
    <location>
        <begin position="194"/>
        <end position="214"/>
    </location>
</feature>
<proteinExistence type="predicted"/>
<feature type="transmembrane region" description="Helical" evidence="1">
    <location>
        <begin position="133"/>
        <end position="156"/>
    </location>
</feature>
<dbReference type="EMBL" id="BSYO01000006">
    <property type="protein sequence ID" value="GMH06019.1"/>
    <property type="molecule type" value="Genomic_DNA"/>
</dbReference>
<protein>
    <submittedName>
        <fullName evidence="2">Uncharacterized protein</fullName>
    </submittedName>
</protein>
<comment type="caution">
    <text evidence="2">The sequence shown here is derived from an EMBL/GenBank/DDBJ whole genome shotgun (WGS) entry which is preliminary data.</text>
</comment>
<keyword evidence="1" id="KW-1133">Transmembrane helix</keyword>
<name>A0AAD3S7W3_NEPGR</name>
<feature type="transmembrane region" description="Helical" evidence="1">
    <location>
        <begin position="12"/>
        <end position="34"/>
    </location>
</feature>
<evidence type="ECO:0000256" key="1">
    <source>
        <dbReference type="SAM" id="Phobius"/>
    </source>
</evidence>
<gene>
    <name evidence="2" type="ORF">Nepgr_007859</name>
</gene>
<dbReference type="Proteomes" id="UP001279734">
    <property type="component" value="Unassembled WGS sequence"/>
</dbReference>
<reference evidence="2" key="1">
    <citation type="submission" date="2023-05" db="EMBL/GenBank/DDBJ databases">
        <title>Nepenthes gracilis genome sequencing.</title>
        <authorList>
            <person name="Fukushima K."/>
        </authorList>
    </citation>
    <scope>NUCLEOTIDE SEQUENCE</scope>
    <source>
        <strain evidence="2">SING2019-196</strain>
    </source>
</reference>
<evidence type="ECO:0000313" key="2">
    <source>
        <dbReference type="EMBL" id="GMH06019.1"/>
    </source>
</evidence>
<keyword evidence="1" id="KW-0812">Transmembrane</keyword>
<organism evidence="2 3">
    <name type="scientific">Nepenthes gracilis</name>
    <name type="common">Slender pitcher plant</name>
    <dbReference type="NCBI Taxonomy" id="150966"/>
    <lineage>
        <taxon>Eukaryota</taxon>
        <taxon>Viridiplantae</taxon>
        <taxon>Streptophyta</taxon>
        <taxon>Embryophyta</taxon>
        <taxon>Tracheophyta</taxon>
        <taxon>Spermatophyta</taxon>
        <taxon>Magnoliopsida</taxon>
        <taxon>eudicotyledons</taxon>
        <taxon>Gunneridae</taxon>
        <taxon>Pentapetalae</taxon>
        <taxon>Caryophyllales</taxon>
        <taxon>Nepenthaceae</taxon>
        <taxon>Nepenthes</taxon>
    </lineage>
</organism>
<evidence type="ECO:0000313" key="3">
    <source>
        <dbReference type="Proteomes" id="UP001279734"/>
    </source>
</evidence>
<keyword evidence="1" id="KW-0472">Membrane</keyword>